<keyword evidence="1" id="KW-0596">Phosphopantetheine</keyword>
<dbReference type="SMART" id="SM00823">
    <property type="entry name" value="PKS_PP"/>
    <property type="match status" value="1"/>
</dbReference>
<proteinExistence type="predicted"/>
<accession>A0A0H2L1R2</accession>
<evidence type="ECO:0000313" key="5">
    <source>
        <dbReference type="Proteomes" id="UP000035265"/>
    </source>
</evidence>
<dbReference type="STRING" id="264251.FB00_13735"/>
<organism evidence="4 5">
    <name type="scientific">Cellulosimicrobium funkei</name>
    <dbReference type="NCBI Taxonomy" id="264251"/>
    <lineage>
        <taxon>Bacteria</taxon>
        <taxon>Bacillati</taxon>
        <taxon>Actinomycetota</taxon>
        <taxon>Actinomycetes</taxon>
        <taxon>Micrococcales</taxon>
        <taxon>Promicromonosporaceae</taxon>
        <taxon>Cellulosimicrobium</taxon>
    </lineage>
</organism>
<evidence type="ECO:0000259" key="3">
    <source>
        <dbReference type="PROSITE" id="PS50075"/>
    </source>
</evidence>
<dbReference type="AlphaFoldDB" id="A0A0H2L1R2"/>
<keyword evidence="2" id="KW-0597">Phosphoprotein</keyword>
<dbReference type="InterPro" id="IPR009081">
    <property type="entry name" value="PP-bd_ACP"/>
</dbReference>
<dbReference type="PATRIC" id="fig|264251.5.peg.2799"/>
<reference evidence="4 5" key="1">
    <citation type="submission" date="2014-05" db="EMBL/GenBank/DDBJ databases">
        <title>Cellulosimicrobium funkei U11 genome.</title>
        <authorList>
            <person name="Hu C."/>
            <person name="Gong Y."/>
            <person name="Wan W."/>
            <person name="Jiang M."/>
        </authorList>
    </citation>
    <scope>NUCLEOTIDE SEQUENCE [LARGE SCALE GENOMIC DNA]</scope>
    <source>
        <strain evidence="4 5">U11</strain>
    </source>
</reference>
<comment type="caution">
    <text evidence="4">The sequence shown here is derived from an EMBL/GenBank/DDBJ whole genome shotgun (WGS) entry which is preliminary data.</text>
</comment>
<dbReference type="EMBL" id="JNBQ01000019">
    <property type="protein sequence ID" value="KLN34127.1"/>
    <property type="molecule type" value="Genomic_DNA"/>
</dbReference>
<gene>
    <name evidence="4" type="ORF">FB00_13735</name>
</gene>
<dbReference type="GO" id="GO:0031177">
    <property type="term" value="F:phosphopantetheine binding"/>
    <property type="evidence" value="ECO:0007669"/>
    <property type="project" value="InterPro"/>
</dbReference>
<evidence type="ECO:0000256" key="1">
    <source>
        <dbReference type="ARBA" id="ARBA00022450"/>
    </source>
</evidence>
<protein>
    <recommendedName>
        <fullName evidence="3">Carrier domain-containing protein</fullName>
    </recommendedName>
</protein>
<dbReference type="Pfam" id="PF00550">
    <property type="entry name" value="PP-binding"/>
    <property type="match status" value="1"/>
</dbReference>
<dbReference type="SUPFAM" id="SSF47336">
    <property type="entry name" value="ACP-like"/>
    <property type="match status" value="1"/>
</dbReference>
<sequence length="88" mass="8795">MTAPLPDALDDLVLRHVAAALGIAPADVDPTGDLAGLGLGSVQVLALLGDLEDALGVDLDPEAVVDNPTPRALAEHLRSVVDVPGTAA</sequence>
<evidence type="ECO:0000313" key="4">
    <source>
        <dbReference type="EMBL" id="KLN34127.1"/>
    </source>
</evidence>
<evidence type="ECO:0000256" key="2">
    <source>
        <dbReference type="ARBA" id="ARBA00022553"/>
    </source>
</evidence>
<keyword evidence="5" id="KW-1185">Reference proteome</keyword>
<dbReference type="InterPro" id="IPR020806">
    <property type="entry name" value="PKS_PP-bd"/>
</dbReference>
<dbReference type="Gene3D" id="1.10.1200.10">
    <property type="entry name" value="ACP-like"/>
    <property type="match status" value="1"/>
</dbReference>
<feature type="domain" description="Carrier" evidence="3">
    <location>
        <begin position="7"/>
        <end position="81"/>
    </location>
</feature>
<name>A0A0H2L1R2_9MICO</name>
<dbReference type="RefSeq" id="WP_047233435.1">
    <property type="nucleotide sequence ID" value="NZ_JNBQ01000019.1"/>
</dbReference>
<dbReference type="InterPro" id="IPR036736">
    <property type="entry name" value="ACP-like_sf"/>
</dbReference>
<dbReference type="PROSITE" id="PS50075">
    <property type="entry name" value="CARRIER"/>
    <property type="match status" value="1"/>
</dbReference>
<dbReference type="Proteomes" id="UP000035265">
    <property type="component" value="Unassembled WGS sequence"/>
</dbReference>